<evidence type="ECO:0000256" key="1">
    <source>
        <dbReference type="SAM" id="Phobius"/>
    </source>
</evidence>
<proteinExistence type="predicted"/>
<dbReference type="Proteomes" id="UP000253314">
    <property type="component" value="Unassembled WGS sequence"/>
</dbReference>
<evidence type="ECO:0000313" key="3">
    <source>
        <dbReference type="Proteomes" id="UP000253314"/>
    </source>
</evidence>
<organism evidence="2 3">
    <name type="scientific">Bacillus taeanensis</name>
    <dbReference type="NCBI Taxonomy" id="273032"/>
    <lineage>
        <taxon>Bacteria</taxon>
        <taxon>Bacillati</taxon>
        <taxon>Bacillota</taxon>
        <taxon>Bacilli</taxon>
        <taxon>Bacillales</taxon>
        <taxon>Bacillaceae</taxon>
        <taxon>Bacillus</taxon>
    </lineage>
</organism>
<reference evidence="2 3" key="1">
    <citation type="submission" date="2018-07" db="EMBL/GenBank/DDBJ databases">
        <title>Lottiidibacillus patelloidae gen. nov., sp. nov., isolated from the intestinal tract of a marine limpet and the reclassification of B. taeanensis BH030017T, B. algicola KMM 3737T and B. hwajinpoensis SW-72T as genus Lottiidibacillus.</title>
        <authorList>
            <person name="Liu R."/>
            <person name="Huang Z."/>
        </authorList>
    </citation>
    <scope>NUCLEOTIDE SEQUENCE [LARGE SCALE GENOMIC DNA]</scope>
    <source>
        <strain evidence="2 3">BH030017</strain>
    </source>
</reference>
<feature type="transmembrane region" description="Helical" evidence="1">
    <location>
        <begin position="6"/>
        <end position="27"/>
    </location>
</feature>
<sequence>MENLLLFLLWLMVGINIGFVFIIFKLMKGIRLRNRSIKVLLAKLDEQKKREISSTSSNRKGIS</sequence>
<comment type="caution">
    <text evidence="2">The sequence shown here is derived from an EMBL/GenBank/DDBJ whole genome shotgun (WGS) entry which is preliminary data.</text>
</comment>
<dbReference type="RefSeq" id="WP_113806821.1">
    <property type="nucleotide sequence ID" value="NZ_QOCW01000016.1"/>
</dbReference>
<dbReference type="EMBL" id="QOCW01000016">
    <property type="protein sequence ID" value="RBW68779.1"/>
    <property type="molecule type" value="Genomic_DNA"/>
</dbReference>
<keyword evidence="1" id="KW-0472">Membrane</keyword>
<accession>A0A366XVJ3</accession>
<gene>
    <name evidence="2" type="ORF">DS031_14630</name>
</gene>
<name>A0A366XVJ3_9BACI</name>
<keyword evidence="1" id="KW-0812">Transmembrane</keyword>
<evidence type="ECO:0000313" key="2">
    <source>
        <dbReference type="EMBL" id="RBW68779.1"/>
    </source>
</evidence>
<keyword evidence="3" id="KW-1185">Reference proteome</keyword>
<keyword evidence="1" id="KW-1133">Transmembrane helix</keyword>
<protein>
    <submittedName>
        <fullName evidence="2">Uncharacterized protein</fullName>
    </submittedName>
</protein>
<dbReference type="AlphaFoldDB" id="A0A366XVJ3"/>